<accession>A0A8J2WPD3</accession>
<evidence type="ECO:0000313" key="2">
    <source>
        <dbReference type="EMBL" id="CAH0374985.1"/>
    </source>
</evidence>
<protein>
    <submittedName>
        <fullName evidence="2">Uncharacterized protein</fullName>
    </submittedName>
</protein>
<proteinExistence type="predicted"/>
<organism evidence="2 3">
    <name type="scientific">Pelagomonas calceolata</name>
    <dbReference type="NCBI Taxonomy" id="35677"/>
    <lineage>
        <taxon>Eukaryota</taxon>
        <taxon>Sar</taxon>
        <taxon>Stramenopiles</taxon>
        <taxon>Ochrophyta</taxon>
        <taxon>Pelagophyceae</taxon>
        <taxon>Pelagomonadales</taxon>
        <taxon>Pelagomonadaceae</taxon>
        <taxon>Pelagomonas</taxon>
    </lineage>
</organism>
<reference evidence="2" key="1">
    <citation type="submission" date="2021-11" db="EMBL/GenBank/DDBJ databases">
        <authorList>
            <consortium name="Genoscope - CEA"/>
            <person name="William W."/>
        </authorList>
    </citation>
    <scope>NUCLEOTIDE SEQUENCE</scope>
</reference>
<dbReference type="Gene3D" id="1.20.58.2190">
    <property type="match status" value="1"/>
</dbReference>
<comment type="caution">
    <text evidence="2">The sequence shown here is derived from an EMBL/GenBank/DDBJ whole genome shotgun (WGS) entry which is preliminary data.</text>
</comment>
<gene>
    <name evidence="2" type="ORF">PECAL_4P22990</name>
</gene>
<sequence>MSGRASGVLLHGMELETCPFGELRHGAAAYNAVVARGREDGGGEIPIAATCVQVDEALSQRLGQSARSLAFAWVSPAGMIPATHIWPLRPTTAFQQWARKGHTFALLDMEQVGATGGADIPTGALPVTAVLASFTPMRKNGEDAPVLLSVSMTTPAVAALAGLRGGEGVHVTAQQSPRSGAMGALSWLFDDEVGLCDASILARYVANAARNPQRRTINCNNATFRRAVAPSPAAGALLYALGFRPSSAGLTVGAVDAQLYEEIAALLRAPPVEPPWAACRAGGDNQGRGWGGWDGPAARRNNWNGGRRGGAPPPPPPGANASSWI</sequence>
<evidence type="ECO:0000313" key="3">
    <source>
        <dbReference type="Proteomes" id="UP000789595"/>
    </source>
</evidence>
<keyword evidence="3" id="KW-1185">Reference proteome</keyword>
<dbReference type="CDD" id="cd09212">
    <property type="entry name" value="PUB"/>
    <property type="match status" value="1"/>
</dbReference>
<feature type="compositionally biased region" description="Gly residues" evidence="1">
    <location>
        <begin position="284"/>
        <end position="294"/>
    </location>
</feature>
<dbReference type="InterPro" id="IPR036339">
    <property type="entry name" value="PUB-like_dom_sf"/>
</dbReference>
<evidence type="ECO:0000256" key="1">
    <source>
        <dbReference type="SAM" id="MobiDB-lite"/>
    </source>
</evidence>
<feature type="compositionally biased region" description="Low complexity" evidence="1">
    <location>
        <begin position="295"/>
        <end position="305"/>
    </location>
</feature>
<dbReference type="SUPFAM" id="SSF143503">
    <property type="entry name" value="PUG domain-like"/>
    <property type="match status" value="1"/>
</dbReference>
<feature type="region of interest" description="Disordered" evidence="1">
    <location>
        <begin position="280"/>
        <end position="325"/>
    </location>
</feature>
<dbReference type="AlphaFoldDB" id="A0A8J2WPD3"/>
<dbReference type="Proteomes" id="UP000789595">
    <property type="component" value="Unassembled WGS sequence"/>
</dbReference>
<dbReference type="EMBL" id="CAKKNE010000004">
    <property type="protein sequence ID" value="CAH0374985.1"/>
    <property type="molecule type" value="Genomic_DNA"/>
</dbReference>
<name>A0A8J2WPD3_9STRA</name>